<keyword evidence="2" id="KW-1185">Reference proteome</keyword>
<name>A0A9W6XB83_9STRA</name>
<sequence length="560" mass="64748">MLSTWSDKDYKIDWDVFFSRLPALQRLDLSGVQLFSGQVELILKSAAKYCKSIESVVLNDVDENLQGRVNFDSIFDALYAALEIWYSSGSKRGLRQLKVPVLDERDRFQSCKQLFDNLVKFCPRVEYVDGYKTTLCELDKLTCRDDWLITVEQWEEFNSKCTELREFHWVVAPFADPSFRIFGEHIKPRLKKLTFAVNMLWEWKDYFESLAEAAGTEYLDTTMQPDYGAKATDVSSALKGCPSLEDLEIELYYPVDGDEMGYNDNEDDTADFPENEVLNIDIYGDRFCETLVNYCPLLTSFSIWEVAEGQNAILTPIRTFTDQGLVNLAQLKLLTTMQLRTINCTGHGVFEFLDNLSDDFTGQRVFQICVGGHTSESRLGFYNALPELLMRLEMRTPEELAWGRRKFVLRLMNSKYDSVEPGWSQQYLHGLKRVVRNVKKMHPALRLRITTSGRRGSTFRSIIELGLYTASAEPSPWYGWDDEESNRDITFVNRGRETEQGRSRLPVELRHPELLDPDSLPIDYELLADYFADYGGYGDYADNYFDEDGYYDANADELWE</sequence>
<reference evidence="1" key="1">
    <citation type="submission" date="2023-04" db="EMBL/GenBank/DDBJ databases">
        <title>Phytophthora lilii NBRC 32176.</title>
        <authorList>
            <person name="Ichikawa N."/>
            <person name="Sato H."/>
            <person name="Tonouchi N."/>
        </authorList>
    </citation>
    <scope>NUCLEOTIDE SEQUENCE</scope>
    <source>
        <strain evidence="1">NBRC 32176</strain>
    </source>
</reference>
<dbReference type="AlphaFoldDB" id="A0A9W6XB83"/>
<dbReference type="SUPFAM" id="SSF52047">
    <property type="entry name" value="RNI-like"/>
    <property type="match status" value="1"/>
</dbReference>
<comment type="caution">
    <text evidence="1">The sequence shown here is derived from an EMBL/GenBank/DDBJ whole genome shotgun (WGS) entry which is preliminary data.</text>
</comment>
<protein>
    <submittedName>
        <fullName evidence="1">Unnamed protein product</fullName>
    </submittedName>
</protein>
<dbReference type="OrthoDB" id="160573at2759"/>
<dbReference type="EMBL" id="BSXW01001271">
    <property type="protein sequence ID" value="GMF35322.1"/>
    <property type="molecule type" value="Genomic_DNA"/>
</dbReference>
<dbReference type="Gene3D" id="3.80.10.10">
    <property type="entry name" value="Ribonuclease Inhibitor"/>
    <property type="match status" value="1"/>
</dbReference>
<dbReference type="Proteomes" id="UP001165083">
    <property type="component" value="Unassembled WGS sequence"/>
</dbReference>
<proteinExistence type="predicted"/>
<evidence type="ECO:0000313" key="2">
    <source>
        <dbReference type="Proteomes" id="UP001165083"/>
    </source>
</evidence>
<evidence type="ECO:0000313" key="1">
    <source>
        <dbReference type="EMBL" id="GMF35322.1"/>
    </source>
</evidence>
<organism evidence="1 2">
    <name type="scientific">Phytophthora lilii</name>
    <dbReference type="NCBI Taxonomy" id="2077276"/>
    <lineage>
        <taxon>Eukaryota</taxon>
        <taxon>Sar</taxon>
        <taxon>Stramenopiles</taxon>
        <taxon>Oomycota</taxon>
        <taxon>Peronosporomycetes</taxon>
        <taxon>Peronosporales</taxon>
        <taxon>Peronosporaceae</taxon>
        <taxon>Phytophthora</taxon>
    </lineage>
</organism>
<accession>A0A9W6XB83</accession>
<gene>
    <name evidence="1" type="ORF">Plil01_001501600</name>
</gene>
<dbReference type="InterPro" id="IPR032675">
    <property type="entry name" value="LRR_dom_sf"/>
</dbReference>